<dbReference type="EMBL" id="VSRR010000526">
    <property type="protein sequence ID" value="MPC16687.1"/>
    <property type="molecule type" value="Genomic_DNA"/>
</dbReference>
<evidence type="ECO:0000313" key="1">
    <source>
        <dbReference type="EMBL" id="MPC16687.1"/>
    </source>
</evidence>
<protein>
    <submittedName>
        <fullName evidence="1">Uncharacterized protein</fullName>
    </submittedName>
</protein>
<dbReference type="AlphaFoldDB" id="A0A5B7D600"/>
<dbReference type="Proteomes" id="UP000324222">
    <property type="component" value="Unassembled WGS sequence"/>
</dbReference>
<gene>
    <name evidence="1" type="ORF">E2C01_009516</name>
</gene>
<proteinExistence type="predicted"/>
<accession>A0A5B7D600</accession>
<keyword evidence="2" id="KW-1185">Reference proteome</keyword>
<name>A0A5B7D600_PORTR</name>
<sequence>MAIWQSVQEKTATPFLTILMQEGGGLVELRHIPEGAVTSAGHLLGHQGLVLVCCQHRVTALHPPLQGQHAYHVLQGQVGSRDPLLQEPFFAPCKEVKCVLIPIMLQSE</sequence>
<reference evidence="1 2" key="1">
    <citation type="submission" date="2019-05" db="EMBL/GenBank/DDBJ databases">
        <title>Another draft genome of Portunus trituberculatus and its Hox gene families provides insights of decapod evolution.</title>
        <authorList>
            <person name="Jeong J.-H."/>
            <person name="Song I."/>
            <person name="Kim S."/>
            <person name="Choi T."/>
            <person name="Kim D."/>
            <person name="Ryu S."/>
            <person name="Kim W."/>
        </authorList>
    </citation>
    <scope>NUCLEOTIDE SEQUENCE [LARGE SCALE GENOMIC DNA]</scope>
    <source>
        <tissue evidence="1">Muscle</tissue>
    </source>
</reference>
<organism evidence="1 2">
    <name type="scientific">Portunus trituberculatus</name>
    <name type="common">Swimming crab</name>
    <name type="synonym">Neptunus trituberculatus</name>
    <dbReference type="NCBI Taxonomy" id="210409"/>
    <lineage>
        <taxon>Eukaryota</taxon>
        <taxon>Metazoa</taxon>
        <taxon>Ecdysozoa</taxon>
        <taxon>Arthropoda</taxon>
        <taxon>Crustacea</taxon>
        <taxon>Multicrustacea</taxon>
        <taxon>Malacostraca</taxon>
        <taxon>Eumalacostraca</taxon>
        <taxon>Eucarida</taxon>
        <taxon>Decapoda</taxon>
        <taxon>Pleocyemata</taxon>
        <taxon>Brachyura</taxon>
        <taxon>Eubrachyura</taxon>
        <taxon>Portunoidea</taxon>
        <taxon>Portunidae</taxon>
        <taxon>Portuninae</taxon>
        <taxon>Portunus</taxon>
    </lineage>
</organism>
<evidence type="ECO:0000313" key="2">
    <source>
        <dbReference type="Proteomes" id="UP000324222"/>
    </source>
</evidence>
<comment type="caution">
    <text evidence="1">The sequence shown here is derived from an EMBL/GenBank/DDBJ whole genome shotgun (WGS) entry which is preliminary data.</text>
</comment>